<accession>K9GQI7</accession>
<dbReference type="Proteomes" id="UP000009881">
    <property type="component" value="Unassembled WGS sequence"/>
</dbReference>
<sequence>MTDRPIWFRRRHGALGPSFGWTYIPITWQGWVLVACVLAFLTAAAVVIDPQSIGEALLFIAAAGVILVVFGGVAERRTPPPDSGDGSGASG</sequence>
<feature type="transmembrane region" description="Helical" evidence="1">
    <location>
        <begin position="28"/>
        <end position="49"/>
    </location>
</feature>
<evidence type="ECO:0000256" key="1">
    <source>
        <dbReference type="SAM" id="Phobius"/>
    </source>
</evidence>
<gene>
    <name evidence="2" type="ORF">C882_1933</name>
</gene>
<feature type="transmembrane region" description="Helical" evidence="1">
    <location>
        <begin position="56"/>
        <end position="74"/>
    </location>
</feature>
<keyword evidence="1" id="KW-1133">Transmembrane helix</keyword>
<dbReference type="STRING" id="1238182.C882_1933"/>
<protein>
    <submittedName>
        <fullName evidence="2">Uncharacterized protein</fullName>
    </submittedName>
</protein>
<evidence type="ECO:0000313" key="2">
    <source>
        <dbReference type="EMBL" id="EKV27004.1"/>
    </source>
</evidence>
<keyword evidence="3" id="KW-1185">Reference proteome</keyword>
<dbReference type="AlphaFoldDB" id="K9GQI7"/>
<comment type="caution">
    <text evidence="2">The sequence shown here is derived from an EMBL/GenBank/DDBJ whole genome shotgun (WGS) entry which is preliminary data.</text>
</comment>
<keyword evidence="1" id="KW-0472">Membrane</keyword>
<keyword evidence="1" id="KW-0812">Transmembrane</keyword>
<dbReference type="OrthoDB" id="7862423at2"/>
<reference evidence="2 3" key="1">
    <citation type="journal article" date="2013" name="Genome Announc.">
        <title>Draft Genome Sequence of an Alphaproteobacterium, Caenispirillum salinarum AK4(T), Isolated from a Solar Saltern.</title>
        <authorList>
            <person name="Khatri I."/>
            <person name="Singh A."/>
            <person name="Korpole S."/>
            <person name="Pinnaka A.K."/>
            <person name="Subramanian S."/>
        </authorList>
    </citation>
    <scope>NUCLEOTIDE SEQUENCE [LARGE SCALE GENOMIC DNA]</scope>
    <source>
        <strain evidence="2 3">AK4</strain>
    </source>
</reference>
<dbReference type="EMBL" id="ANHY01000021">
    <property type="protein sequence ID" value="EKV27004.1"/>
    <property type="molecule type" value="Genomic_DNA"/>
</dbReference>
<name>K9GQI7_9PROT</name>
<organism evidence="2 3">
    <name type="scientific">Caenispirillum salinarum AK4</name>
    <dbReference type="NCBI Taxonomy" id="1238182"/>
    <lineage>
        <taxon>Bacteria</taxon>
        <taxon>Pseudomonadati</taxon>
        <taxon>Pseudomonadota</taxon>
        <taxon>Alphaproteobacteria</taxon>
        <taxon>Rhodospirillales</taxon>
        <taxon>Novispirillaceae</taxon>
        <taxon>Caenispirillum</taxon>
    </lineage>
</organism>
<proteinExistence type="predicted"/>
<dbReference type="RefSeq" id="WP_009542329.1">
    <property type="nucleotide sequence ID" value="NZ_ANHY01000021.1"/>
</dbReference>
<evidence type="ECO:0000313" key="3">
    <source>
        <dbReference type="Proteomes" id="UP000009881"/>
    </source>
</evidence>